<proteinExistence type="predicted"/>
<dbReference type="InterPro" id="IPR045851">
    <property type="entry name" value="AMP-bd_C_sf"/>
</dbReference>
<feature type="domain" description="AMP-dependent synthetase/ligase" evidence="1">
    <location>
        <begin position="13"/>
        <end position="374"/>
    </location>
</feature>
<gene>
    <name evidence="3" type="ORF">SAMN04488563_2211</name>
</gene>
<evidence type="ECO:0000259" key="2">
    <source>
        <dbReference type="Pfam" id="PF13193"/>
    </source>
</evidence>
<dbReference type="PANTHER" id="PTHR43767">
    <property type="entry name" value="LONG-CHAIN-FATTY-ACID--COA LIGASE"/>
    <property type="match status" value="1"/>
</dbReference>
<name>A0A1H2J1K6_9ACTN</name>
<dbReference type="Gene3D" id="3.30.300.30">
    <property type="match status" value="1"/>
</dbReference>
<feature type="domain" description="AMP-binding enzyme C-terminal" evidence="2">
    <location>
        <begin position="436"/>
        <end position="510"/>
    </location>
</feature>
<organism evidence="3 4">
    <name type="scientific">Jiangella alkaliphila</name>
    <dbReference type="NCBI Taxonomy" id="419479"/>
    <lineage>
        <taxon>Bacteria</taxon>
        <taxon>Bacillati</taxon>
        <taxon>Actinomycetota</taxon>
        <taxon>Actinomycetes</taxon>
        <taxon>Jiangellales</taxon>
        <taxon>Jiangellaceae</taxon>
        <taxon>Jiangella</taxon>
    </lineage>
</organism>
<dbReference type="GO" id="GO:0016877">
    <property type="term" value="F:ligase activity, forming carbon-sulfur bonds"/>
    <property type="evidence" value="ECO:0007669"/>
    <property type="project" value="UniProtKB-ARBA"/>
</dbReference>
<sequence>MSAIRTQFHHLLAQAAAARPDAPALTYRHHTAGYGDVWRTAQAAAAQLARLGLRRGDRVAIYLEKRIDTVAAFFAVSAAGGVFVPVNHVLKATQVGHILADSGATVLVTSADRLGQLEGVLPETAVAHVVTVGATPSSVPAGYAVHGWEDGQEAGGEPEPSPAIDVDPAAILYTSGSTGKPKGVVLSHRNLIVGAESVSSYLENSAHDVILSVLPLSFDAGLSQVTTAFSVGAHCVLMNYLLPREVPKLCERYGVTGLTCVPPLWLQLADVPWPEAAARKLRYWANTGGRMPRVTLDRLRGIFTEARPYLMYGLTEAFRSTYLDPAEVDRRPDSIGKAIPNAEILVVRPDGTPCAPGEEGELVHRGALVALGYWNDPVRTAERYKPLSRPGEEWRTPELAVWSGDTVVADEEGYLYFVGRKDDMIKTSGYRVSPTEVEEAAYGTGLVRDAVALGVDDPALGQRIVLVATPAEAELDVAALLAALRQVLPLYMVPAEVEVRAELPRSPNGKFDRGLIKAEGVR</sequence>
<dbReference type="Proteomes" id="UP000182977">
    <property type="component" value="Chromosome I"/>
</dbReference>
<dbReference type="InterPro" id="IPR000873">
    <property type="entry name" value="AMP-dep_synth/lig_dom"/>
</dbReference>
<dbReference type="InterPro" id="IPR017529">
    <property type="entry name" value="AcylCoA_ligase_PEP_1"/>
</dbReference>
<evidence type="ECO:0000313" key="4">
    <source>
        <dbReference type="Proteomes" id="UP000182977"/>
    </source>
</evidence>
<dbReference type="NCBIfam" id="TIGR03098">
    <property type="entry name" value="ligase_PEP_1"/>
    <property type="match status" value="1"/>
</dbReference>
<dbReference type="STRING" id="419479.SAMN04488563_2211"/>
<dbReference type="EMBL" id="LT629791">
    <property type="protein sequence ID" value="SDU50279.1"/>
    <property type="molecule type" value="Genomic_DNA"/>
</dbReference>
<dbReference type="Pfam" id="PF00501">
    <property type="entry name" value="AMP-binding"/>
    <property type="match status" value="1"/>
</dbReference>
<dbReference type="AlphaFoldDB" id="A0A1H2J1K6"/>
<dbReference type="Gene3D" id="3.40.50.12780">
    <property type="entry name" value="N-terminal domain of ligase-like"/>
    <property type="match status" value="1"/>
</dbReference>
<keyword evidence="3" id="KW-0436">Ligase</keyword>
<evidence type="ECO:0000259" key="1">
    <source>
        <dbReference type="Pfam" id="PF00501"/>
    </source>
</evidence>
<reference evidence="4" key="1">
    <citation type="submission" date="2016-10" db="EMBL/GenBank/DDBJ databases">
        <authorList>
            <person name="Varghese N."/>
            <person name="Submissions S."/>
        </authorList>
    </citation>
    <scope>NUCLEOTIDE SEQUENCE [LARGE SCALE GENOMIC DNA]</scope>
    <source>
        <strain evidence="4">DSM 45079</strain>
    </source>
</reference>
<dbReference type="InterPro" id="IPR050237">
    <property type="entry name" value="ATP-dep_AMP-bd_enzyme"/>
</dbReference>
<keyword evidence="4" id="KW-1185">Reference proteome</keyword>
<dbReference type="PROSITE" id="PS00455">
    <property type="entry name" value="AMP_BINDING"/>
    <property type="match status" value="1"/>
</dbReference>
<dbReference type="Pfam" id="PF13193">
    <property type="entry name" value="AMP-binding_C"/>
    <property type="match status" value="1"/>
</dbReference>
<dbReference type="RefSeq" id="WP_197683609.1">
    <property type="nucleotide sequence ID" value="NZ_KQ061232.1"/>
</dbReference>
<dbReference type="InterPro" id="IPR020845">
    <property type="entry name" value="AMP-binding_CS"/>
</dbReference>
<dbReference type="InterPro" id="IPR042099">
    <property type="entry name" value="ANL_N_sf"/>
</dbReference>
<dbReference type="SUPFAM" id="SSF56801">
    <property type="entry name" value="Acetyl-CoA synthetase-like"/>
    <property type="match status" value="1"/>
</dbReference>
<protein>
    <submittedName>
        <fullName evidence="3">Acyl-CoA ligase (AMP-forming), exosortase A-associated</fullName>
    </submittedName>
</protein>
<evidence type="ECO:0000313" key="3">
    <source>
        <dbReference type="EMBL" id="SDU50279.1"/>
    </source>
</evidence>
<dbReference type="InterPro" id="IPR025110">
    <property type="entry name" value="AMP-bd_C"/>
</dbReference>
<dbReference type="PANTHER" id="PTHR43767:SF10">
    <property type="entry name" value="SURFACTIN SYNTHASE SUBUNIT 1"/>
    <property type="match status" value="1"/>
</dbReference>
<accession>A0A1H2J1K6</accession>